<keyword evidence="4" id="KW-1185">Reference proteome</keyword>
<name>A0AAD7AM16_9AGAR</name>
<dbReference type="SUPFAM" id="SSF52540">
    <property type="entry name" value="P-loop containing nucleoside triphosphate hydrolases"/>
    <property type="match status" value="1"/>
</dbReference>
<comment type="caution">
    <text evidence="3">The sequence shown here is derived from an EMBL/GenBank/DDBJ whole genome shotgun (WGS) entry which is preliminary data.</text>
</comment>
<dbReference type="Proteomes" id="UP001218218">
    <property type="component" value="Unassembled WGS sequence"/>
</dbReference>
<reference evidence="3" key="1">
    <citation type="submission" date="2023-03" db="EMBL/GenBank/DDBJ databases">
        <title>Massive genome expansion in bonnet fungi (Mycena s.s.) driven by repeated elements and novel gene families across ecological guilds.</title>
        <authorList>
            <consortium name="Lawrence Berkeley National Laboratory"/>
            <person name="Harder C.B."/>
            <person name="Miyauchi S."/>
            <person name="Viragh M."/>
            <person name="Kuo A."/>
            <person name="Thoen E."/>
            <person name="Andreopoulos B."/>
            <person name="Lu D."/>
            <person name="Skrede I."/>
            <person name="Drula E."/>
            <person name="Henrissat B."/>
            <person name="Morin E."/>
            <person name="Kohler A."/>
            <person name="Barry K."/>
            <person name="LaButti K."/>
            <person name="Morin E."/>
            <person name="Salamov A."/>
            <person name="Lipzen A."/>
            <person name="Mereny Z."/>
            <person name="Hegedus B."/>
            <person name="Baldrian P."/>
            <person name="Stursova M."/>
            <person name="Weitz H."/>
            <person name="Taylor A."/>
            <person name="Grigoriev I.V."/>
            <person name="Nagy L.G."/>
            <person name="Martin F."/>
            <person name="Kauserud H."/>
        </authorList>
    </citation>
    <scope>NUCLEOTIDE SEQUENCE</scope>
    <source>
        <strain evidence="3">CBHHK002</strain>
    </source>
</reference>
<protein>
    <recommendedName>
        <fullName evidence="2">Nephrocystin 3-like N-terminal domain-containing protein</fullName>
    </recommendedName>
</protein>
<dbReference type="EMBL" id="JARIHO010000004">
    <property type="protein sequence ID" value="KAJ7362665.1"/>
    <property type="molecule type" value="Genomic_DNA"/>
</dbReference>
<feature type="domain" description="Nephrocystin 3-like N-terminal" evidence="2">
    <location>
        <begin position="98"/>
        <end position="166"/>
    </location>
</feature>
<evidence type="ECO:0000256" key="1">
    <source>
        <dbReference type="ARBA" id="ARBA00022737"/>
    </source>
</evidence>
<dbReference type="InterPro" id="IPR056884">
    <property type="entry name" value="NPHP3-like_N"/>
</dbReference>
<dbReference type="Pfam" id="PF24883">
    <property type="entry name" value="NPHP3_N"/>
    <property type="match status" value="1"/>
</dbReference>
<accession>A0AAD7AM16</accession>
<dbReference type="InterPro" id="IPR027417">
    <property type="entry name" value="P-loop_NTPase"/>
</dbReference>
<dbReference type="Gene3D" id="3.40.50.300">
    <property type="entry name" value="P-loop containing nucleotide triphosphate hydrolases"/>
    <property type="match status" value="1"/>
</dbReference>
<evidence type="ECO:0000259" key="2">
    <source>
        <dbReference type="Pfam" id="PF24883"/>
    </source>
</evidence>
<organism evidence="3 4">
    <name type="scientific">Mycena albidolilacea</name>
    <dbReference type="NCBI Taxonomy" id="1033008"/>
    <lineage>
        <taxon>Eukaryota</taxon>
        <taxon>Fungi</taxon>
        <taxon>Dikarya</taxon>
        <taxon>Basidiomycota</taxon>
        <taxon>Agaricomycotina</taxon>
        <taxon>Agaricomycetes</taxon>
        <taxon>Agaricomycetidae</taxon>
        <taxon>Agaricales</taxon>
        <taxon>Marasmiineae</taxon>
        <taxon>Mycenaceae</taxon>
        <taxon>Mycena</taxon>
    </lineage>
</organism>
<evidence type="ECO:0000313" key="4">
    <source>
        <dbReference type="Proteomes" id="UP001218218"/>
    </source>
</evidence>
<proteinExistence type="predicted"/>
<dbReference type="AlphaFoldDB" id="A0AAD7AM16"/>
<keyword evidence="1" id="KW-0677">Repeat</keyword>
<evidence type="ECO:0000313" key="3">
    <source>
        <dbReference type="EMBL" id="KAJ7362665.1"/>
    </source>
</evidence>
<sequence>MANSLVIDSRWNWVEHRVVVVEQVKDPRSISVTAMSLSQIPTQLVCSSMAGKNLKLMNQFKELQSIKEKLASNITTQHKFTDQSKSLCAPGTHVELQEDILKWLSPQLVTKEQTFWITGIAGSGKSTLSATLVNNLGKKDTPVAAQFFISRNIAETIDPAKISSTIAE</sequence>
<gene>
    <name evidence="3" type="ORF">DFH08DRAFT_799684</name>
</gene>